<proteinExistence type="predicted"/>
<evidence type="ECO:0000313" key="1">
    <source>
        <dbReference type="EMBL" id="KJJ84151.1"/>
    </source>
</evidence>
<dbReference type="Proteomes" id="UP000033428">
    <property type="component" value="Unassembled WGS sequence"/>
</dbReference>
<sequence>MLIRKHNIQISIIIKVSDRVPVCRSSSKFCFCRIRPGTRAPINIRIYLKV</sequence>
<accession>A0A0F0CRM0</accession>
<dbReference type="EMBL" id="JYNY01000400">
    <property type="protein sequence ID" value="KJJ84151.1"/>
    <property type="molecule type" value="Genomic_DNA"/>
</dbReference>
<comment type="caution">
    <text evidence="1">The sequence shown here is derived from an EMBL/GenBank/DDBJ whole genome shotgun (WGS) entry which is preliminary data.</text>
</comment>
<evidence type="ECO:0000313" key="2">
    <source>
        <dbReference type="Proteomes" id="UP000033428"/>
    </source>
</evidence>
<dbReference type="AlphaFoldDB" id="A0A0F0CRM0"/>
<gene>
    <name evidence="1" type="ORF">OMAG_001980</name>
</gene>
<name>A0A0F0CRM0_9BACT</name>
<organism evidence="1 2">
    <name type="scientific">Candidatus Omnitrophus magneticus</name>
    <dbReference type="NCBI Taxonomy" id="1609969"/>
    <lineage>
        <taxon>Bacteria</taxon>
        <taxon>Pseudomonadati</taxon>
        <taxon>Candidatus Omnitrophota</taxon>
        <taxon>Candidatus Omnitrophus</taxon>
    </lineage>
</organism>
<keyword evidence="2" id="KW-1185">Reference proteome</keyword>
<protein>
    <submittedName>
        <fullName evidence="1">Uncharacterized protein</fullName>
    </submittedName>
</protein>
<reference evidence="1 2" key="1">
    <citation type="submission" date="2015-02" db="EMBL/GenBank/DDBJ databases">
        <title>Single-cell genomics of uncultivated deep-branching MTB reveals a conserved set of magnetosome genes.</title>
        <authorList>
            <person name="Kolinko S."/>
            <person name="Richter M."/>
            <person name="Glockner F.O."/>
            <person name="Brachmann A."/>
            <person name="Schuler D."/>
        </authorList>
    </citation>
    <scope>NUCLEOTIDE SEQUENCE [LARGE SCALE GENOMIC DNA]</scope>
    <source>
        <strain evidence="1">SKK-01</strain>
    </source>
</reference>